<name>A0A2P5CVW3_TREOI</name>
<dbReference type="PANTHER" id="PTHR36368:SF1">
    <property type="entry name" value="ATP-DEPENDENT CASEINOLYTIC PROTEASE_CROTONASE FAMILY PROTEIN"/>
    <property type="match status" value="1"/>
</dbReference>
<feature type="compositionally biased region" description="Low complexity" evidence="1">
    <location>
        <begin position="24"/>
        <end position="45"/>
    </location>
</feature>
<evidence type="ECO:0000313" key="2">
    <source>
        <dbReference type="EMBL" id="PON65121.1"/>
    </source>
</evidence>
<evidence type="ECO:0000313" key="3">
    <source>
        <dbReference type="Proteomes" id="UP000237000"/>
    </source>
</evidence>
<keyword evidence="3" id="KW-1185">Reference proteome</keyword>
<sequence>MELSKPDLQSSEFSLPNASDSQILGPSHSPSNSLSLPSEPPELGNWFPSYQYESPVLETNDDFGDSVYGESDIGKDEVLIGKEESLRGSKEIRKKDDQVLVGVKLNSNGFSECRHSFGDDEGENPSLSQNIDSAFSASLPSEPINVRNWFSSYVYESPTLDTIDGFRDSLSKESECEEDGFVDEESDREKAEAYEEFRGTRSDDAENSYGRGNYDKTCEINKQKKQPSNKDDPRSGGSSQILSSKSSTCVGSALKQCSKYETLYNRGISPAKDVELPNLDQEDTQVKLNFSDEIRIVALKVHGSLCRRDGESSEKLIHTMGNVKDSKAKAHMEAASFLSPESNLKSFLAKGATIEKPTHGCDDKENDGTEISNDGFVTTRKGRLTMLNEENLVEMPKQNRKGTVSLAGGKGSAVERKPLAERKNFHRSGVTEITGKWQCPQKRKPNLGPPLKQLRLERWVHRV</sequence>
<keyword evidence="2" id="KW-0378">Hydrolase</keyword>
<protein>
    <submittedName>
        <fullName evidence="2">ATP-dependent caseinolytic protease/crotonase family protein</fullName>
    </submittedName>
</protein>
<dbReference type="AlphaFoldDB" id="A0A2P5CVW3"/>
<dbReference type="PANTHER" id="PTHR36368">
    <property type="entry name" value="ATP-DEPENDENT CASEINOLYTIC PROTEASE/CROTONASE FAMILY PROTEIN"/>
    <property type="match status" value="1"/>
</dbReference>
<organism evidence="2 3">
    <name type="scientific">Trema orientale</name>
    <name type="common">Charcoal tree</name>
    <name type="synonym">Celtis orientalis</name>
    <dbReference type="NCBI Taxonomy" id="63057"/>
    <lineage>
        <taxon>Eukaryota</taxon>
        <taxon>Viridiplantae</taxon>
        <taxon>Streptophyta</taxon>
        <taxon>Embryophyta</taxon>
        <taxon>Tracheophyta</taxon>
        <taxon>Spermatophyta</taxon>
        <taxon>Magnoliopsida</taxon>
        <taxon>eudicotyledons</taxon>
        <taxon>Gunneridae</taxon>
        <taxon>Pentapetalae</taxon>
        <taxon>rosids</taxon>
        <taxon>fabids</taxon>
        <taxon>Rosales</taxon>
        <taxon>Cannabaceae</taxon>
        <taxon>Trema</taxon>
    </lineage>
</organism>
<feature type="compositionally biased region" description="Low complexity" evidence="1">
    <location>
        <begin position="235"/>
        <end position="244"/>
    </location>
</feature>
<feature type="region of interest" description="Disordered" evidence="1">
    <location>
        <begin position="171"/>
        <end position="244"/>
    </location>
</feature>
<dbReference type="EMBL" id="JXTC01000323">
    <property type="protein sequence ID" value="PON65121.1"/>
    <property type="molecule type" value="Genomic_DNA"/>
</dbReference>
<gene>
    <name evidence="2" type="ORF">TorRG33x02_271790</name>
</gene>
<dbReference type="STRING" id="63057.A0A2P5CVW3"/>
<feature type="compositionally biased region" description="Polar residues" evidence="1">
    <location>
        <begin position="7"/>
        <end position="22"/>
    </location>
</feature>
<proteinExistence type="predicted"/>
<reference evidence="3" key="1">
    <citation type="submission" date="2016-06" db="EMBL/GenBank/DDBJ databases">
        <title>Parallel loss of symbiosis genes in relatives of nitrogen-fixing non-legume Parasponia.</title>
        <authorList>
            <person name="Van Velzen R."/>
            <person name="Holmer R."/>
            <person name="Bu F."/>
            <person name="Rutten L."/>
            <person name="Van Zeijl A."/>
            <person name="Liu W."/>
            <person name="Santuari L."/>
            <person name="Cao Q."/>
            <person name="Sharma T."/>
            <person name="Shen D."/>
            <person name="Roswanjaya Y."/>
            <person name="Wardhani T."/>
            <person name="Kalhor M.S."/>
            <person name="Jansen J."/>
            <person name="Van den Hoogen J."/>
            <person name="Gungor B."/>
            <person name="Hartog M."/>
            <person name="Hontelez J."/>
            <person name="Verver J."/>
            <person name="Yang W.-C."/>
            <person name="Schijlen E."/>
            <person name="Repin R."/>
            <person name="Schilthuizen M."/>
            <person name="Schranz E."/>
            <person name="Heidstra R."/>
            <person name="Miyata K."/>
            <person name="Fedorova E."/>
            <person name="Kohlen W."/>
            <person name="Bisseling T."/>
            <person name="Smit S."/>
            <person name="Geurts R."/>
        </authorList>
    </citation>
    <scope>NUCLEOTIDE SEQUENCE [LARGE SCALE GENOMIC DNA]</scope>
    <source>
        <strain evidence="3">cv. RG33-2</strain>
    </source>
</reference>
<feature type="compositionally biased region" description="Acidic residues" evidence="1">
    <location>
        <begin position="175"/>
        <end position="186"/>
    </location>
</feature>
<feature type="compositionally biased region" description="Basic and acidic residues" evidence="1">
    <location>
        <begin position="187"/>
        <end position="204"/>
    </location>
</feature>
<dbReference type="FunCoup" id="A0A2P5CVW3">
    <property type="interactions" value="154"/>
</dbReference>
<dbReference type="InParanoid" id="A0A2P5CVW3"/>
<feature type="region of interest" description="Disordered" evidence="1">
    <location>
        <begin position="1"/>
        <end position="47"/>
    </location>
</feature>
<feature type="compositionally biased region" description="Basic and acidic residues" evidence="1">
    <location>
        <begin position="213"/>
        <end position="234"/>
    </location>
</feature>
<dbReference type="OrthoDB" id="1847229at2759"/>
<comment type="caution">
    <text evidence="2">The sequence shown here is derived from an EMBL/GenBank/DDBJ whole genome shotgun (WGS) entry which is preliminary data.</text>
</comment>
<dbReference type="Proteomes" id="UP000237000">
    <property type="component" value="Unassembled WGS sequence"/>
</dbReference>
<dbReference type="GO" id="GO:0006508">
    <property type="term" value="P:proteolysis"/>
    <property type="evidence" value="ECO:0007669"/>
    <property type="project" value="UniProtKB-KW"/>
</dbReference>
<evidence type="ECO:0000256" key="1">
    <source>
        <dbReference type="SAM" id="MobiDB-lite"/>
    </source>
</evidence>
<accession>A0A2P5CVW3</accession>
<dbReference type="GO" id="GO:0008233">
    <property type="term" value="F:peptidase activity"/>
    <property type="evidence" value="ECO:0007669"/>
    <property type="project" value="UniProtKB-KW"/>
</dbReference>
<keyword evidence="2" id="KW-0645">Protease</keyword>